<name>A0A151ZFH7_TIELA</name>
<evidence type="ECO:0000313" key="2">
    <source>
        <dbReference type="EMBL" id="KYQ92718.1"/>
    </source>
</evidence>
<dbReference type="AlphaFoldDB" id="A0A151ZFH7"/>
<keyword evidence="3" id="KW-1185">Reference proteome</keyword>
<sequence>MSLIRVIVFIGLIVFSSVVLGQYLNINIFEDNQCVPGQGQGVFNYKSGQCYGNIMYTCEPYDNHINMYFYKDLLCEDLIDTGKININECGDPWINATYSCSNQPTVMPNSVVQLQFGSVQNCADKSQIQFSDSTPQNTCYNGFINETIIVGCNSTHVTTYYFSDPHCSPNNIIDITYLPLGCYPDPQLGTIFTYCS</sequence>
<accession>A0A151ZFH7</accession>
<gene>
    <name evidence="2" type="ORF">DLAC_06722</name>
</gene>
<proteinExistence type="predicted"/>
<evidence type="ECO:0000256" key="1">
    <source>
        <dbReference type="SAM" id="SignalP"/>
    </source>
</evidence>
<dbReference type="Pfam" id="PF11912">
    <property type="entry name" value="CfaA_B_C"/>
    <property type="match status" value="1"/>
</dbReference>
<feature type="signal peptide" evidence="1">
    <location>
        <begin position="1"/>
        <end position="21"/>
    </location>
</feature>
<dbReference type="Proteomes" id="UP000076078">
    <property type="component" value="Unassembled WGS sequence"/>
</dbReference>
<protein>
    <submittedName>
        <fullName evidence="2">Uncharacterized protein</fullName>
    </submittedName>
</protein>
<organism evidence="2 3">
    <name type="scientific">Tieghemostelium lacteum</name>
    <name type="common">Slime mold</name>
    <name type="synonym">Dictyostelium lacteum</name>
    <dbReference type="NCBI Taxonomy" id="361077"/>
    <lineage>
        <taxon>Eukaryota</taxon>
        <taxon>Amoebozoa</taxon>
        <taxon>Evosea</taxon>
        <taxon>Eumycetozoa</taxon>
        <taxon>Dictyostelia</taxon>
        <taxon>Dictyosteliales</taxon>
        <taxon>Raperosteliaceae</taxon>
        <taxon>Tieghemostelium</taxon>
    </lineage>
</organism>
<dbReference type="InterPro" id="IPR021837">
    <property type="entry name" value="CfaA/B/C"/>
</dbReference>
<dbReference type="InParanoid" id="A0A151ZFH7"/>
<keyword evidence="1" id="KW-0732">Signal</keyword>
<evidence type="ECO:0000313" key="3">
    <source>
        <dbReference type="Proteomes" id="UP000076078"/>
    </source>
</evidence>
<dbReference type="EMBL" id="LODT01000029">
    <property type="protein sequence ID" value="KYQ92718.1"/>
    <property type="molecule type" value="Genomic_DNA"/>
</dbReference>
<feature type="chain" id="PRO_5007593316" evidence="1">
    <location>
        <begin position="22"/>
        <end position="196"/>
    </location>
</feature>
<reference evidence="2 3" key="1">
    <citation type="submission" date="2015-12" db="EMBL/GenBank/DDBJ databases">
        <title>Dictyostelia acquired genes for synthesis and detection of signals that induce cell-type specialization by lateral gene transfer from prokaryotes.</title>
        <authorList>
            <person name="Gloeckner G."/>
            <person name="Schaap P."/>
        </authorList>
    </citation>
    <scope>NUCLEOTIDE SEQUENCE [LARGE SCALE GENOMIC DNA]</scope>
    <source>
        <strain evidence="2 3">TK</strain>
    </source>
</reference>
<comment type="caution">
    <text evidence="2">The sequence shown here is derived from an EMBL/GenBank/DDBJ whole genome shotgun (WGS) entry which is preliminary data.</text>
</comment>